<dbReference type="Pfam" id="PF12833">
    <property type="entry name" value="HTH_18"/>
    <property type="match status" value="1"/>
</dbReference>
<comment type="caution">
    <text evidence="6">The sequence shown here is derived from an EMBL/GenBank/DDBJ whole genome shotgun (WGS) entry which is preliminary data.</text>
</comment>
<evidence type="ECO:0000256" key="3">
    <source>
        <dbReference type="ARBA" id="ARBA00023125"/>
    </source>
</evidence>
<dbReference type="PROSITE" id="PS00041">
    <property type="entry name" value="HTH_ARAC_FAMILY_1"/>
    <property type="match status" value="1"/>
</dbReference>
<dbReference type="FunFam" id="1.10.10.60:FF:000132">
    <property type="entry name" value="AraC family transcriptional regulator"/>
    <property type="match status" value="1"/>
</dbReference>
<sequence>MLIAANRIHHHAADPDAWHSHDSGQLSLLRHGVLSIATDDGRLWLPPGHLVWIPPGVRHASHRHGLIDGISLRLATAACDRLPAYAQAIACDALLPAIMRRALDFAVPPLPREQRLLEVLLNELEQCPSLSLSLPLPQDRRARRVADALTEAPDDPRSRDDWAQWAGLSGRSLSRLFPEQTGLSFQAWRRRLRLLKSLEYLSAGQAVGVAAWRCGYDSPSAFIAAFRQAFGHTPTQLLGWSADAFSENSGS</sequence>
<keyword evidence="4" id="KW-0804">Transcription</keyword>
<dbReference type="PROSITE" id="PS01124">
    <property type="entry name" value="HTH_ARAC_FAMILY_2"/>
    <property type="match status" value="1"/>
</dbReference>
<dbReference type="RefSeq" id="WP_081556124.1">
    <property type="nucleotide sequence ID" value="NZ_MUKV01000022.1"/>
</dbReference>
<dbReference type="Gene3D" id="2.60.120.10">
    <property type="entry name" value="Jelly Rolls"/>
    <property type="match status" value="1"/>
</dbReference>
<evidence type="ECO:0000256" key="4">
    <source>
        <dbReference type="ARBA" id="ARBA00023163"/>
    </source>
</evidence>
<dbReference type="PANTHER" id="PTHR11019:SF159">
    <property type="entry name" value="TRANSCRIPTIONAL REGULATOR-RELATED"/>
    <property type="match status" value="1"/>
</dbReference>
<dbReference type="SMART" id="SM00342">
    <property type="entry name" value="HTH_ARAC"/>
    <property type="match status" value="1"/>
</dbReference>
<keyword evidence="2" id="KW-0805">Transcription regulation</keyword>
<dbReference type="Gene3D" id="1.10.10.60">
    <property type="entry name" value="Homeodomain-like"/>
    <property type="match status" value="1"/>
</dbReference>
<dbReference type="Pfam" id="PF02311">
    <property type="entry name" value="AraC_binding"/>
    <property type="match status" value="1"/>
</dbReference>
<dbReference type="InterPro" id="IPR014710">
    <property type="entry name" value="RmlC-like_jellyroll"/>
</dbReference>
<dbReference type="InterPro" id="IPR003313">
    <property type="entry name" value="AraC-bd"/>
</dbReference>
<evidence type="ECO:0000256" key="2">
    <source>
        <dbReference type="ARBA" id="ARBA00023015"/>
    </source>
</evidence>
<dbReference type="InterPro" id="IPR018062">
    <property type="entry name" value="HTH_AraC-typ_CS"/>
</dbReference>
<dbReference type="GO" id="GO:0003700">
    <property type="term" value="F:DNA-binding transcription factor activity"/>
    <property type="evidence" value="ECO:0007669"/>
    <property type="project" value="InterPro"/>
</dbReference>
<dbReference type="EMBL" id="MUKV01000022">
    <property type="protein sequence ID" value="OQS36504.1"/>
    <property type="molecule type" value="Genomic_DNA"/>
</dbReference>
<evidence type="ECO:0000259" key="5">
    <source>
        <dbReference type="PROSITE" id="PS01124"/>
    </source>
</evidence>
<dbReference type="PANTHER" id="PTHR11019">
    <property type="entry name" value="HTH-TYPE TRANSCRIPTIONAL REGULATOR NIMR"/>
    <property type="match status" value="1"/>
</dbReference>
<evidence type="ECO:0000313" key="6">
    <source>
        <dbReference type="EMBL" id="OQS36504.1"/>
    </source>
</evidence>
<evidence type="ECO:0000256" key="1">
    <source>
        <dbReference type="ARBA" id="ARBA00022491"/>
    </source>
</evidence>
<accession>A0A1W0CNW9</accession>
<reference evidence="6 7" key="1">
    <citation type="submission" date="2017-02" db="EMBL/GenBank/DDBJ databases">
        <title>Chromobacterium haemolyticum H5244.</title>
        <authorList>
            <person name="Gulvik C.A."/>
        </authorList>
    </citation>
    <scope>NUCLEOTIDE SEQUENCE [LARGE SCALE GENOMIC DNA]</scope>
    <source>
        <strain evidence="6 7">H5244</strain>
    </source>
</reference>
<dbReference type="InterPro" id="IPR009057">
    <property type="entry name" value="Homeodomain-like_sf"/>
</dbReference>
<proteinExistence type="predicted"/>
<evidence type="ECO:0000313" key="7">
    <source>
        <dbReference type="Proteomes" id="UP000192721"/>
    </source>
</evidence>
<dbReference type="InterPro" id="IPR018060">
    <property type="entry name" value="HTH_AraC"/>
</dbReference>
<name>A0A1W0CNW9_9NEIS</name>
<gene>
    <name evidence="6" type="ORF">B0T45_15665</name>
</gene>
<dbReference type="GO" id="GO:0043565">
    <property type="term" value="F:sequence-specific DNA binding"/>
    <property type="evidence" value="ECO:0007669"/>
    <property type="project" value="InterPro"/>
</dbReference>
<dbReference type="CDD" id="cd06124">
    <property type="entry name" value="cupin_NimR-like_N"/>
    <property type="match status" value="1"/>
</dbReference>
<dbReference type="InterPro" id="IPR011051">
    <property type="entry name" value="RmlC_Cupin_sf"/>
</dbReference>
<keyword evidence="3" id="KW-0238">DNA-binding</keyword>
<feature type="domain" description="HTH araC/xylS-type" evidence="5">
    <location>
        <begin position="143"/>
        <end position="240"/>
    </location>
</feature>
<dbReference type="SUPFAM" id="SSF46689">
    <property type="entry name" value="Homeodomain-like"/>
    <property type="match status" value="1"/>
</dbReference>
<dbReference type="AlphaFoldDB" id="A0A1W0CNW9"/>
<keyword evidence="1" id="KW-0678">Repressor</keyword>
<dbReference type="SUPFAM" id="SSF51182">
    <property type="entry name" value="RmlC-like cupins"/>
    <property type="match status" value="1"/>
</dbReference>
<dbReference type="Proteomes" id="UP000192721">
    <property type="component" value="Unassembled WGS sequence"/>
</dbReference>
<protein>
    <recommendedName>
        <fullName evidence="5">HTH araC/xylS-type domain-containing protein</fullName>
    </recommendedName>
</protein>
<organism evidence="6 7">
    <name type="scientific">Chromobacterium haemolyticum</name>
    <dbReference type="NCBI Taxonomy" id="394935"/>
    <lineage>
        <taxon>Bacteria</taxon>
        <taxon>Pseudomonadati</taxon>
        <taxon>Pseudomonadota</taxon>
        <taxon>Betaproteobacteria</taxon>
        <taxon>Neisseriales</taxon>
        <taxon>Chromobacteriaceae</taxon>
        <taxon>Chromobacterium</taxon>
    </lineage>
</organism>